<evidence type="ECO:0000313" key="3">
    <source>
        <dbReference type="EMBL" id="PPK50881.1"/>
    </source>
</evidence>
<evidence type="ECO:0000313" key="5">
    <source>
        <dbReference type="Proteomes" id="UP000239446"/>
    </source>
</evidence>
<gene>
    <name evidence="4" type="ORF">B0H24_101852</name>
    <name evidence="3" type="ORF">BY455_11952</name>
</gene>
<proteinExistence type="predicted"/>
<dbReference type="Proteomes" id="UP000239446">
    <property type="component" value="Unassembled WGS sequence"/>
</dbReference>
<dbReference type="STRING" id="930118.SAMN05216429_10888"/>
<feature type="domain" description="Mechanosensitive ion channel MscS" evidence="2">
    <location>
        <begin position="183"/>
        <end position="249"/>
    </location>
</feature>
<evidence type="ECO:0000313" key="6">
    <source>
        <dbReference type="Proteomes" id="UP000239648"/>
    </source>
</evidence>
<feature type="transmembrane region" description="Helical" evidence="1">
    <location>
        <begin position="12"/>
        <end position="37"/>
    </location>
</feature>
<keyword evidence="1" id="KW-1133">Transmembrane helix</keyword>
<dbReference type="AlphaFoldDB" id="A0A2S6G5E1"/>
<organism evidence="4 5">
    <name type="scientific">Marinobacter persicus</name>
    <dbReference type="NCBI Taxonomy" id="930118"/>
    <lineage>
        <taxon>Bacteria</taxon>
        <taxon>Pseudomonadati</taxon>
        <taxon>Pseudomonadota</taxon>
        <taxon>Gammaproteobacteria</taxon>
        <taxon>Pseudomonadales</taxon>
        <taxon>Marinobacteraceae</taxon>
        <taxon>Marinobacter</taxon>
    </lineage>
</organism>
<reference evidence="4 5" key="2">
    <citation type="submission" date="2018-02" db="EMBL/GenBank/DDBJ databases">
        <title>Subsurface microbial communities from deep shales in Ohio and West Virginia, USA.</title>
        <authorList>
            <person name="Wrighton K."/>
        </authorList>
    </citation>
    <scope>NUCLEOTIDE SEQUENCE [LARGE SCALE GENOMIC DNA]</scope>
    <source>
        <strain evidence="4 5">UTICA-S1B9</strain>
    </source>
</reference>
<sequence length="352" mass="39186">MLESLQTGLQSWLWPGLSAILTVMATYAVYRLALAVFRHFSSSRAVIRLFLDAAARALGVVCCLLALTGALKAAPADLPLMPAIQHVTALLLVLSLTWASVRLTSAIGEVIVALNPVLEGQWKRARKVETQTRFLVRALNILIVIIGFGAALMTFESVQHMGASVLASAGVGGLVLGFAARPVLSNLLAGMQIALTQPFRIDDVLHVQGEWCWVEEVTATYVVVRVWDLRRLVIPLQWFIENPFQNWSRNNSELLGPVFIWVDYTMPIEPLREEFKRLLAESNLWDGQLATVQVTDASDQAMQVRFLMSASDSTRNWDLRCKVREGLIAFIRDHYPAQLPRVRARLVDSPES</sequence>
<evidence type="ECO:0000259" key="2">
    <source>
        <dbReference type="Pfam" id="PF00924"/>
    </source>
</evidence>
<dbReference type="InterPro" id="IPR010920">
    <property type="entry name" value="LSM_dom_sf"/>
</dbReference>
<dbReference type="PANTHER" id="PTHR30566">
    <property type="entry name" value="YNAI-RELATED MECHANOSENSITIVE ION CHANNEL"/>
    <property type="match status" value="1"/>
</dbReference>
<dbReference type="Gene3D" id="1.10.287.1260">
    <property type="match status" value="1"/>
</dbReference>
<dbReference type="Pfam" id="PF00924">
    <property type="entry name" value="MS_channel_2nd"/>
    <property type="match status" value="1"/>
</dbReference>
<keyword evidence="6" id="KW-1185">Reference proteome</keyword>
<dbReference type="PANTHER" id="PTHR30566:SF25">
    <property type="entry name" value="INNER MEMBRANE PROTEIN"/>
    <property type="match status" value="1"/>
</dbReference>
<protein>
    <submittedName>
        <fullName evidence="4">Small-conductance mechanosensitive channel</fullName>
    </submittedName>
</protein>
<evidence type="ECO:0000313" key="4">
    <source>
        <dbReference type="EMBL" id="PPK54195.1"/>
    </source>
</evidence>
<keyword evidence="1" id="KW-0472">Membrane</keyword>
<reference evidence="3 6" key="1">
    <citation type="submission" date="2018-02" db="EMBL/GenBank/DDBJ databases">
        <title>Deep subsurface shale carbon reservoir microbial communities from Ohio and West Virginia, USA.</title>
        <authorList>
            <person name="Wrighton K."/>
        </authorList>
    </citation>
    <scope>NUCLEOTIDE SEQUENCE [LARGE SCALE GENOMIC DNA]</scope>
    <source>
        <strain evidence="3 6">UTICA-S1B6</strain>
    </source>
</reference>
<dbReference type="OrthoDB" id="9792218at2"/>
<dbReference type="InterPro" id="IPR006685">
    <property type="entry name" value="MscS_channel_2nd"/>
</dbReference>
<name>A0A2S6G5E1_9GAMM</name>
<dbReference type="EMBL" id="PTIT01000019">
    <property type="protein sequence ID" value="PPK50881.1"/>
    <property type="molecule type" value="Genomic_DNA"/>
</dbReference>
<comment type="caution">
    <text evidence="4">The sequence shown here is derived from an EMBL/GenBank/DDBJ whole genome shotgun (WGS) entry which is preliminary data.</text>
</comment>
<dbReference type="RefSeq" id="WP_104416629.1">
    <property type="nucleotide sequence ID" value="NZ_PTIT01000019.1"/>
</dbReference>
<dbReference type="GO" id="GO:0008381">
    <property type="term" value="F:mechanosensitive monoatomic ion channel activity"/>
    <property type="evidence" value="ECO:0007669"/>
    <property type="project" value="UniProtKB-ARBA"/>
</dbReference>
<dbReference type="SUPFAM" id="SSF50182">
    <property type="entry name" value="Sm-like ribonucleoproteins"/>
    <property type="match status" value="1"/>
</dbReference>
<dbReference type="GO" id="GO:0016020">
    <property type="term" value="C:membrane"/>
    <property type="evidence" value="ECO:0007669"/>
    <property type="project" value="InterPro"/>
</dbReference>
<feature type="transmembrane region" description="Helical" evidence="1">
    <location>
        <begin position="83"/>
        <end position="101"/>
    </location>
</feature>
<dbReference type="Proteomes" id="UP000239648">
    <property type="component" value="Unassembled WGS sequence"/>
</dbReference>
<feature type="transmembrane region" description="Helical" evidence="1">
    <location>
        <begin position="49"/>
        <end position="71"/>
    </location>
</feature>
<feature type="transmembrane region" description="Helical" evidence="1">
    <location>
        <begin position="161"/>
        <end position="184"/>
    </location>
</feature>
<dbReference type="EMBL" id="PTIU01000018">
    <property type="protein sequence ID" value="PPK54195.1"/>
    <property type="molecule type" value="Genomic_DNA"/>
</dbReference>
<evidence type="ECO:0000256" key="1">
    <source>
        <dbReference type="SAM" id="Phobius"/>
    </source>
</evidence>
<accession>A0A2S6G5E1</accession>
<feature type="transmembrane region" description="Helical" evidence="1">
    <location>
        <begin position="134"/>
        <end position="155"/>
    </location>
</feature>
<keyword evidence="1" id="KW-0812">Transmembrane</keyword>